<reference evidence="3 4" key="1">
    <citation type="submission" date="2018-08" db="EMBL/GenBank/DDBJ databases">
        <title>Genome and evolution of the arbuscular mycorrhizal fungus Diversispora epigaea (formerly Glomus versiforme) and its bacterial endosymbionts.</title>
        <authorList>
            <person name="Sun X."/>
            <person name="Fei Z."/>
            <person name="Harrison M."/>
        </authorList>
    </citation>
    <scope>NUCLEOTIDE SEQUENCE [LARGE SCALE GENOMIC DNA]</scope>
    <source>
        <strain evidence="3 4">IT104</strain>
    </source>
</reference>
<dbReference type="PANTHER" id="PTHR39463">
    <property type="entry name" value="MEDUSA"/>
    <property type="match status" value="1"/>
</dbReference>
<evidence type="ECO:0000313" key="4">
    <source>
        <dbReference type="Proteomes" id="UP000266861"/>
    </source>
</evidence>
<keyword evidence="4" id="KW-1185">Reference proteome</keyword>
<dbReference type="Proteomes" id="UP000266861">
    <property type="component" value="Unassembled WGS sequence"/>
</dbReference>
<feature type="compositionally biased region" description="Pro residues" evidence="1">
    <location>
        <begin position="55"/>
        <end position="83"/>
    </location>
</feature>
<sequence length="311" mass="35439">MYYTITSDYLFMDVEGETLVISREYMNNRIDVLLVANGSSINNFIRTFVPVPYSAPPPPPSQIPTPTPTPPQSSTPSQIPSPTPQVVTSSSRTRRNLRREEKNSKEQLKELLKKTKITVEGDLQQVTKNWSVKEYAARRRLVKFTRRAEGDEIKTSFSVLRPDEEAGNGTYVSCIWDEDKEEFCVTSVDILNLVGGLTGVRVTKAEQTRIRRKIETFRPKTVGKNKDEGLYETIMSFPNPRPRNIEKDIKVFSWSSETIDMLSIMHSTGLENDIKTVFPIIDVIYTGDAKMIDKAYFTLEALCKEGNHFRL</sequence>
<accession>A0A397JVX2</accession>
<dbReference type="STRING" id="1348612.A0A397JVX2"/>
<dbReference type="InterPro" id="IPR055509">
    <property type="entry name" value="DUF7082"/>
</dbReference>
<gene>
    <name evidence="3" type="ORF">Glove_19g212</name>
</gene>
<proteinExistence type="predicted"/>
<evidence type="ECO:0000313" key="3">
    <source>
        <dbReference type="EMBL" id="RHZ89023.1"/>
    </source>
</evidence>
<dbReference type="Pfam" id="PF23305">
    <property type="entry name" value="DUF7082"/>
    <property type="match status" value="1"/>
</dbReference>
<dbReference type="AlphaFoldDB" id="A0A397JVX2"/>
<feature type="region of interest" description="Disordered" evidence="1">
    <location>
        <begin position="55"/>
        <end position="106"/>
    </location>
</feature>
<evidence type="ECO:0000256" key="1">
    <source>
        <dbReference type="SAM" id="MobiDB-lite"/>
    </source>
</evidence>
<evidence type="ECO:0000259" key="2">
    <source>
        <dbReference type="Pfam" id="PF23305"/>
    </source>
</evidence>
<comment type="caution">
    <text evidence="3">The sequence shown here is derived from an EMBL/GenBank/DDBJ whole genome shotgun (WGS) entry which is preliminary data.</text>
</comment>
<dbReference type="OrthoDB" id="1751210at2759"/>
<protein>
    <recommendedName>
        <fullName evidence="2">DUF7082 domain-containing protein</fullName>
    </recommendedName>
</protein>
<feature type="domain" description="DUF7082" evidence="2">
    <location>
        <begin position="114"/>
        <end position="258"/>
    </location>
</feature>
<name>A0A397JVX2_9GLOM</name>
<organism evidence="3 4">
    <name type="scientific">Diversispora epigaea</name>
    <dbReference type="NCBI Taxonomy" id="1348612"/>
    <lineage>
        <taxon>Eukaryota</taxon>
        <taxon>Fungi</taxon>
        <taxon>Fungi incertae sedis</taxon>
        <taxon>Mucoromycota</taxon>
        <taxon>Glomeromycotina</taxon>
        <taxon>Glomeromycetes</taxon>
        <taxon>Diversisporales</taxon>
        <taxon>Diversisporaceae</taxon>
        <taxon>Diversispora</taxon>
    </lineage>
</organism>
<dbReference type="PANTHER" id="PTHR39463:SF1">
    <property type="entry name" value="MEDUSA"/>
    <property type="match status" value="1"/>
</dbReference>
<dbReference type="GO" id="GO:0005634">
    <property type="term" value="C:nucleus"/>
    <property type="evidence" value="ECO:0007669"/>
    <property type="project" value="TreeGrafter"/>
</dbReference>
<dbReference type="EMBL" id="PQFF01000017">
    <property type="protein sequence ID" value="RHZ89023.1"/>
    <property type="molecule type" value="Genomic_DNA"/>
</dbReference>